<evidence type="ECO:0000313" key="3">
    <source>
        <dbReference type="EMBL" id="OGY28437.1"/>
    </source>
</evidence>
<dbReference type="Proteomes" id="UP000176645">
    <property type="component" value="Unassembled WGS sequence"/>
</dbReference>
<dbReference type="Gene3D" id="3.20.20.80">
    <property type="entry name" value="Glycosidases"/>
    <property type="match status" value="1"/>
</dbReference>
<protein>
    <recommendedName>
        <fullName evidence="5">Asl1-like glycosyl hydrolase catalytic domain-containing protein</fullName>
    </recommendedName>
</protein>
<dbReference type="AlphaFoldDB" id="A0A1G1WMK5"/>
<dbReference type="EMBL" id="MHCU01000001">
    <property type="protein sequence ID" value="OGY28437.1"/>
    <property type="molecule type" value="Genomic_DNA"/>
</dbReference>
<sequence length="475" mass="53256">MGNLKEVLKRPPFLSLIGVTLLTALVAGGFFVHRNYFSKETQTSPTDTKPVTLDPQKEATHLSKVAGTKSAYWMRGMPIIWDEIEKKQGGFDWTVADDAIIGGKDKYFAGDVYHIAMIWPFANWDQDACHHGKKYLATGHLKKGGEDLKMGAPCDMKAYANFLTKVVERYDGDGIDDAAGLEIPIKYWEVMNEPEMQGGGIGGAGEDLKFFVGTSQEYLSILKTSYETIKKVDPEAKVAHAGMAGMQKNFQDFWDPVFAGGGGNYFDIANIHTINTDERREDMYVLKFERYLEKFGIKDKPIWVTEVQFGELMEGPKDLTSFENTFVRSSIFALAHGADKLFFIENWTTWDDKNAFKPPEERDGKKGPPPKIDLSESSTHQVYLNLVDKINNFEKVEKIEEKYTVGKGDWQGATSQLGQYKFINGDEVVYVLWGEASVPSEISGKIKVTDIYGKSTVIDAKNLSLTDSPVFVELE</sequence>
<feature type="region of interest" description="Disordered" evidence="1">
    <location>
        <begin position="354"/>
        <end position="375"/>
    </location>
</feature>
<accession>A0A1G1WMK5</accession>
<feature type="transmembrane region" description="Helical" evidence="2">
    <location>
        <begin position="12"/>
        <end position="32"/>
    </location>
</feature>
<keyword evidence="2" id="KW-0472">Membrane</keyword>
<evidence type="ECO:0000256" key="2">
    <source>
        <dbReference type="SAM" id="Phobius"/>
    </source>
</evidence>
<keyword evidence="2" id="KW-1133">Transmembrane helix</keyword>
<dbReference type="GO" id="GO:0004553">
    <property type="term" value="F:hydrolase activity, hydrolyzing O-glycosyl compounds"/>
    <property type="evidence" value="ECO:0007669"/>
    <property type="project" value="TreeGrafter"/>
</dbReference>
<evidence type="ECO:0000313" key="4">
    <source>
        <dbReference type="Proteomes" id="UP000176645"/>
    </source>
</evidence>
<keyword evidence="2" id="KW-0812">Transmembrane</keyword>
<dbReference type="SUPFAM" id="SSF51445">
    <property type="entry name" value="(Trans)glycosidases"/>
    <property type="match status" value="1"/>
</dbReference>
<dbReference type="InterPro" id="IPR017853">
    <property type="entry name" value="GH"/>
</dbReference>
<reference evidence="3 4" key="1">
    <citation type="journal article" date="2016" name="Nat. Commun.">
        <title>Thousands of microbial genomes shed light on interconnected biogeochemical processes in an aquifer system.</title>
        <authorList>
            <person name="Anantharaman K."/>
            <person name="Brown C.T."/>
            <person name="Hug L.A."/>
            <person name="Sharon I."/>
            <person name="Castelle C.J."/>
            <person name="Probst A.J."/>
            <person name="Thomas B.C."/>
            <person name="Singh A."/>
            <person name="Wilkins M.J."/>
            <person name="Karaoz U."/>
            <person name="Brodie E.L."/>
            <person name="Williams K.H."/>
            <person name="Hubbard S.S."/>
            <person name="Banfield J.F."/>
        </authorList>
    </citation>
    <scope>NUCLEOTIDE SEQUENCE [LARGE SCALE GENOMIC DNA]</scope>
</reference>
<comment type="caution">
    <text evidence="3">The sequence shown here is derived from an EMBL/GenBank/DDBJ whole genome shotgun (WGS) entry which is preliminary data.</text>
</comment>
<gene>
    <name evidence="3" type="ORF">A2Z42_00620</name>
</gene>
<evidence type="ECO:0000256" key="1">
    <source>
        <dbReference type="SAM" id="MobiDB-lite"/>
    </source>
</evidence>
<feature type="compositionally biased region" description="Basic and acidic residues" evidence="1">
    <location>
        <begin position="354"/>
        <end position="366"/>
    </location>
</feature>
<dbReference type="InterPro" id="IPR051923">
    <property type="entry name" value="Glycosyl_Hydrolase_39"/>
</dbReference>
<dbReference type="PANTHER" id="PTHR12631">
    <property type="entry name" value="ALPHA-L-IDURONIDASE"/>
    <property type="match status" value="1"/>
</dbReference>
<evidence type="ECO:0008006" key="5">
    <source>
        <dbReference type="Google" id="ProtNLM"/>
    </source>
</evidence>
<proteinExistence type="predicted"/>
<dbReference type="PANTHER" id="PTHR12631:SF10">
    <property type="entry name" value="BETA-XYLOSIDASE-LIKE PROTEIN-RELATED"/>
    <property type="match status" value="1"/>
</dbReference>
<organism evidence="3 4">
    <name type="scientific">Candidatus Woykebacteria bacterium RBG_19FT_COMBO_43_10</name>
    <dbReference type="NCBI Taxonomy" id="1802598"/>
    <lineage>
        <taxon>Bacteria</taxon>
        <taxon>Candidatus Woykeibacteriota</taxon>
    </lineage>
</organism>
<name>A0A1G1WMK5_9BACT</name>